<dbReference type="InterPro" id="IPR036922">
    <property type="entry name" value="Rieske_2Fe-2S_sf"/>
</dbReference>
<dbReference type="PANTHER" id="PTHR21496">
    <property type="entry name" value="FERREDOXIN-RELATED"/>
    <property type="match status" value="1"/>
</dbReference>
<dbReference type="Gene3D" id="2.102.10.10">
    <property type="entry name" value="Rieske [2Fe-2S] iron-sulphur domain"/>
    <property type="match status" value="1"/>
</dbReference>
<dbReference type="GO" id="GO:0008942">
    <property type="term" value="F:nitrite reductase [NAD(P)H] activity"/>
    <property type="evidence" value="ECO:0007669"/>
    <property type="project" value="InterPro"/>
</dbReference>
<feature type="domain" description="Rieske" evidence="7">
    <location>
        <begin position="8"/>
        <end position="103"/>
    </location>
</feature>
<dbReference type="Proteomes" id="UP000275076">
    <property type="component" value="Unassembled WGS sequence"/>
</dbReference>
<keyword evidence="2" id="KW-0479">Metal-binding</keyword>
<evidence type="ECO:0000256" key="1">
    <source>
        <dbReference type="ARBA" id="ARBA00022714"/>
    </source>
</evidence>
<evidence type="ECO:0000256" key="4">
    <source>
        <dbReference type="ARBA" id="ARBA00023004"/>
    </source>
</evidence>
<dbReference type="Pfam" id="PF00355">
    <property type="entry name" value="Rieske"/>
    <property type="match status" value="1"/>
</dbReference>
<sequence length="105" mass="11750">METLQKEVYILDYKELRTNVPREILVGNHSIAVFLTHDGNVHAIENKCPHKGGPLSQGIVSGEYVFCPLHDWKINVTDGKAQAPDEGCVTTYETIVKDGSVYIMY</sequence>
<dbReference type="PROSITE" id="PS51296">
    <property type="entry name" value="RIESKE"/>
    <property type="match status" value="1"/>
</dbReference>
<dbReference type="OrthoDB" id="593800at2"/>
<evidence type="ECO:0000313" key="9">
    <source>
        <dbReference type="Proteomes" id="UP000275076"/>
    </source>
</evidence>
<evidence type="ECO:0000256" key="5">
    <source>
        <dbReference type="ARBA" id="ARBA00023014"/>
    </source>
</evidence>
<organism evidence="8 9">
    <name type="scientific">Salibacterium salarium</name>
    <dbReference type="NCBI Taxonomy" id="284579"/>
    <lineage>
        <taxon>Bacteria</taxon>
        <taxon>Bacillati</taxon>
        <taxon>Bacillota</taxon>
        <taxon>Bacilli</taxon>
        <taxon>Bacillales</taxon>
        <taxon>Bacillaceae</taxon>
    </lineage>
</organism>
<comment type="caution">
    <text evidence="8">The sequence shown here is derived from an EMBL/GenBank/DDBJ whole genome shotgun (WGS) entry which is preliminary data.</text>
</comment>
<dbReference type="GO" id="GO:0042128">
    <property type="term" value="P:nitrate assimilation"/>
    <property type="evidence" value="ECO:0007669"/>
    <property type="project" value="UniProtKB-KW"/>
</dbReference>
<keyword evidence="1" id="KW-0001">2Fe-2S</keyword>
<keyword evidence="4" id="KW-0408">Iron</keyword>
<gene>
    <name evidence="8" type="primary">nirD</name>
    <name evidence="8" type="ORF">D7Z54_28980</name>
</gene>
<dbReference type="RefSeq" id="WP_125561715.1">
    <property type="nucleotide sequence ID" value="NZ_RBVX01000049.1"/>
</dbReference>
<evidence type="ECO:0000259" key="7">
    <source>
        <dbReference type="PROSITE" id="PS51296"/>
    </source>
</evidence>
<dbReference type="PANTHER" id="PTHR21496:SF23">
    <property type="entry name" value="3-PHENYLPROPIONATE_CINNAMIC ACID DIOXYGENASE FERREDOXIN SUBUNIT"/>
    <property type="match status" value="1"/>
</dbReference>
<dbReference type="InterPro" id="IPR012748">
    <property type="entry name" value="Rieske-like_NirD"/>
</dbReference>
<keyword evidence="9" id="KW-1185">Reference proteome</keyword>
<evidence type="ECO:0000256" key="2">
    <source>
        <dbReference type="ARBA" id="ARBA00022723"/>
    </source>
</evidence>
<dbReference type="NCBIfam" id="TIGR02378">
    <property type="entry name" value="nirD_assim_sml"/>
    <property type="match status" value="1"/>
</dbReference>
<evidence type="ECO:0000313" key="8">
    <source>
        <dbReference type="EMBL" id="RSL29847.1"/>
    </source>
</evidence>
<accession>A0A3R9QG87</accession>
<evidence type="ECO:0000256" key="3">
    <source>
        <dbReference type="ARBA" id="ARBA00023002"/>
    </source>
</evidence>
<evidence type="ECO:0000256" key="6">
    <source>
        <dbReference type="ARBA" id="ARBA00023063"/>
    </source>
</evidence>
<reference evidence="8 9" key="1">
    <citation type="submission" date="2018-10" db="EMBL/GenBank/DDBJ databases">
        <title>Draft genome sequence of Bacillus salarius IM0101, isolated from a hypersaline soil in Inner Mongolia, China.</title>
        <authorList>
            <person name="Yamprayoonswat W."/>
            <person name="Boonvisut S."/>
            <person name="Jumpathong W."/>
            <person name="Sittihan S."/>
            <person name="Ruangsuj P."/>
            <person name="Wanthongcharoen S."/>
            <person name="Thongpramul N."/>
            <person name="Pimmason S."/>
            <person name="Yu B."/>
            <person name="Yasawong M."/>
        </authorList>
    </citation>
    <scope>NUCLEOTIDE SEQUENCE [LARGE SCALE GENOMIC DNA]</scope>
    <source>
        <strain evidence="8 9">IM0101</strain>
    </source>
</reference>
<dbReference type="GO" id="GO:0004497">
    <property type="term" value="F:monooxygenase activity"/>
    <property type="evidence" value="ECO:0007669"/>
    <property type="project" value="UniProtKB-ARBA"/>
</dbReference>
<dbReference type="AlphaFoldDB" id="A0A3R9QG87"/>
<proteinExistence type="predicted"/>
<dbReference type="SUPFAM" id="SSF50022">
    <property type="entry name" value="ISP domain"/>
    <property type="match status" value="1"/>
</dbReference>
<protein>
    <submittedName>
        <fullName evidence="8">Nitrite reductase (NAD(P)H) small subunit</fullName>
    </submittedName>
</protein>
<dbReference type="GO" id="GO:0046872">
    <property type="term" value="F:metal ion binding"/>
    <property type="evidence" value="ECO:0007669"/>
    <property type="project" value="UniProtKB-KW"/>
</dbReference>
<dbReference type="CDD" id="cd03530">
    <property type="entry name" value="Rieske_NirD_small_Bacillus"/>
    <property type="match status" value="1"/>
</dbReference>
<dbReference type="EMBL" id="RBVX01000049">
    <property type="protein sequence ID" value="RSL29847.1"/>
    <property type="molecule type" value="Genomic_DNA"/>
</dbReference>
<dbReference type="GO" id="GO:0016705">
    <property type="term" value="F:oxidoreductase activity, acting on paired donors, with incorporation or reduction of molecular oxygen"/>
    <property type="evidence" value="ECO:0007669"/>
    <property type="project" value="UniProtKB-ARBA"/>
</dbReference>
<keyword evidence="5" id="KW-0411">Iron-sulfur</keyword>
<dbReference type="InterPro" id="IPR017941">
    <property type="entry name" value="Rieske_2Fe-2S"/>
</dbReference>
<keyword evidence="6" id="KW-0534">Nitrate assimilation</keyword>
<keyword evidence="3" id="KW-0560">Oxidoreductase</keyword>
<dbReference type="GO" id="GO:0051537">
    <property type="term" value="F:2 iron, 2 sulfur cluster binding"/>
    <property type="evidence" value="ECO:0007669"/>
    <property type="project" value="UniProtKB-KW"/>
</dbReference>
<name>A0A3R9QG87_9BACI</name>